<organism evidence="1 2">
    <name type="scientific">Cardiocondyla obscurior</name>
    <dbReference type="NCBI Taxonomy" id="286306"/>
    <lineage>
        <taxon>Eukaryota</taxon>
        <taxon>Metazoa</taxon>
        <taxon>Ecdysozoa</taxon>
        <taxon>Arthropoda</taxon>
        <taxon>Hexapoda</taxon>
        <taxon>Insecta</taxon>
        <taxon>Pterygota</taxon>
        <taxon>Neoptera</taxon>
        <taxon>Endopterygota</taxon>
        <taxon>Hymenoptera</taxon>
        <taxon>Apocrita</taxon>
        <taxon>Aculeata</taxon>
        <taxon>Formicoidea</taxon>
        <taxon>Formicidae</taxon>
        <taxon>Myrmicinae</taxon>
        <taxon>Cardiocondyla</taxon>
    </lineage>
</organism>
<accession>A0AAW2FA42</accession>
<sequence>MTRNWRCELTADPRGDRELVTRCVIGHVCRTQHSFLHSHAPSSSSLKYDSPYLLGIILITV</sequence>
<dbReference type="EMBL" id="JADYXP020000013">
    <property type="protein sequence ID" value="KAL0111404.1"/>
    <property type="molecule type" value="Genomic_DNA"/>
</dbReference>
<dbReference type="Proteomes" id="UP001430953">
    <property type="component" value="Unassembled WGS sequence"/>
</dbReference>
<evidence type="ECO:0000313" key="1">
    <source>
        <dbReference type="EMBL" id="KAL0111404.1"/>
    </source>
</evidence>
<proteinExistence type="predicted"/>
<name>A0AAW2FA42_9HYME</name>
<dbReference type="AlphaFoldDB" id="A0AAW2FA42"/>
<gene>
    <name evidence="1" type="ORF">PUN28_012947</name>
</gene>
<evidence type="ECO:0000313" key="2">
    <source>
        <dbReference type="Proteomes" id="UP001430953"/>
    </source>
</evidence>
<comment type="caution">
    <text evidence="1">The sequence shown here is derived from an EMBL/GenBank/DDBJ whole genome shotgun (WGS) entry which is preliminary data.</text>
</comment>
<protein>
    <submittedName>
        <fullName evidence="1">Uncharacterized protein</fullName>
    </submittedName>
</protein>
<keyword evidence="2" id="KW-1185">Reference proteome</keyword>
<reference evidence="1 2" key="1">
    <citation type="submission" date="2023-03" db="EMBL/GenBank/DDBJ databases">
        <title>High recombination rates correlate with genetic variation in Cardiocondyla obscurior ants.</title>
        <authorList>
            <person name="Errbii M."/>
        </authorList>
    </citation>
    <scope>NUCLEOTIDE SEQUENCE [LARGE SCALE GENOMIC DNA]</scope>
    <source>
        <strain evidence="1">Alpha-2009</strain>
        <tissue evidence="1">Whole body</tissue>
    </source>
</reference>